<dbReference type="Proteomes" id="UP000324748">
    <property type="component" value="Unassembled WGS sequence"/>
</dbReference>
<gene>
    <name evidence="1" type="ORF">PGT21_024854</name>
</gene>
<dbReference type="AlphaFoldDB" id="A0A5B0PA88"/>
<accession>A0A5B0PA88</accession>
<dbReference type="EMBL" id="VSWC01000066">
    <property type="protein sequence ID" value="KAA1097946.1"/>
    <property type="molecule type" value="Genomic_DNA"/>
</dbReference>
<organism evidence="1 2">
    <name type="scientific">Puccinia graminis f. sp. tritici</name>
    <dbReference type="NCBI Taxonomy" id="56615"/>
    <lineage>
        <taxon>Eukaryota</taxon>
        <taxon>Fungi</taxon>
        <taxon>Dikarya</taxon>
        <taxon>Basidiomycota</taxon>
        <taxon>Pucciniomycotina</taxon>
        <taxon>Pucciniomycetes</taxon>
        <taxon>Pucciniales</taxon>
        <taxon>Pucciniaceae</taxon>
        <taxon>Puccinia</taxon>
    </lineage>
</organism>
<keyword evidence="2" id="KW-1185">Reference proteome</keyword>
<evidence type="ECO:0000313" key="2">
    <source>
        <dbReference type="Proteomes" id="UP000324748"/>
    </source>
</evidence>
<comment type="caution">
    <text evidence="1">The sequence shown here is derived from an EMBL/GenBank/DDBJ whole genome shotgun (WGS) entry which is preliminary data.</text>
</comment>
<protein>
    <submittedName>
        <fullName evidence="1">Uncharacterized protein</fullName>
    </submittedName>
</protein>
<reference evidence="1 2" key="1">
    <citation type="submission" date="2019-05" db="EMBL/GenBank/DDBJ databases">
        <title>Emergence of the Ug99 lineage of the wheat stem rust pathogen through somatic hybridization.</title>
        <authorList>
            <person name="Li F."/>
            <person name="Upadhyaya N.M."/>
            <person name="Sperschneider J."/>
            <person name="Matny O."/>
            <person name="Nguyen-Phuc H."/>
            <person name="Mago R."/>
            <person name="Raley C."/>
            <person name="Miller M.E."/>
            <person name="Silverstein K.A.T."/>
            <person name="Henningsen E."/>
            <person name="Hirsch C.D."/>
            <person name="Visser B."/>
            <person name="Pretorius Z.A."/>
            <person name="Steffenson B.J."/>
            <person name="Schwessinger B."/>
            <person name="Dodds P.N."/>
            <person name="Figueroa M."/>
        </authorList>
    </citation>
    <scope>NUCLEOTIDE SEQUENCE [LARGE SCALE GENOMIC DNA]</scope>
    <source>
        <strain evidence="1">21-0</strain>
    </source>
</reference>
<name>A0A5B0PA88_PUCGR</name>
<proteinExistence type="predicted"/>
<sequence length="62" mass="6713">MSDSSEKASRYLDPHRYPDVTGPSLVFGMDGNERVALVVIGWAGGGRIFKFVSTFFQGGLMG</sequence>
<evidence type="ECO:0000313" key="1">
    <source>
        <dbReference type="EMBL" id="KAA1097946.1"/>
    </source>
</evidence>